<dbReference type="EMBL" id="GL945538">
    <property type="protein sequence ID" value="EGN91737.1"/>
    <property type="molecule type" value="Genomic_DNA"/>
</dbReference>
<sequence length="80" mass="9190">MASTQNSESIAGNNTHPGILFPNFKEMGEMVIEYHHIKKMTNNQLVVLVKWFDLKAEKENKASYIKCLTDFSADKAQWDI</sequence>
<evidence type="ECO:0000313" key="1">
    <source>
        <dbReference type="EMBL" id="EGN91737.1"/>
    </source>
</evidence>
<dbReference type="HOGENOM" id="CLU_2591269_0_0_1"/>
<gene>
    <name evidence="1" type="ORF">SERLA73DRAFT_80175</name>
</gene>
<dbReference type="AlphaFoldDB" id="F8QIY3"/>
<organism evidence="2">
    <name type="scientific">Serpula lacrymans var. lacrymans (strain S7.3)</name>
    <name type="common">Dry rot fungus</name>
    <dbReference type="NCBI Taxonomy" id="936435"/>
    <lineage>
        <taxon>Eukaryota</taxon>
        <taxon>Fungi</taxon>
        <taxon>Dikarya</taxon>
        <taxon>Basidiomycota</taxon>
        <taxon>Agaricomycotina</taxon>
        <taxon>Agaricomycetes</taxon>
        <taxon>Agaricomycetidae</taxon>
        <taxon>Boletales</taxon>
        <taxon>Coniophorineae</taxon>
        <taxon>Serpulaceae</taxon>
        <taxon>Serpula</taxon>
    </lineage>
</organism>
<dbReference type="Proteomes" id="UP000008063">
    <property type="component" value="Unassembled WGS sequence"/>
</dbReference>
<keyword evidence="2" id="KW-1185">Reference proteome</keyword>
<dbReference type="InParanoid" id="F8QIY3"/>
<evidence type="ECO:0008006" key="3">
    <source>
        <dbReference type="Google" id="ProtNLM"/>
    </source>
</evidence>
<accession>F8QIY3</accession>
<reference evidence="2" key="1">
    <citation type="journal article" date="2011" name="Science">
        <title>The plant cell wall-decomposing machinery underlies the functional diversity of forest fungi.</title>
        <authorList>
            <person name="Eastwood D.C."/>
            <person name="Floudas D."/>
            <person name="Binder M."/>
            <person name="Majcherczyk A."/>
            <person name="Schneider P."/>
            <person name="Aerts A."/>
            <person name="Asiegbu F.O."/>
            <person name="Baker S.E."/>
            <person name="Barry K."/>
            <person name="Bendiksby M."/>
            <person name="Blumentritt M."/>
            <person name="Coutinho P.M."/>
            <person name="Cullen D."/>
            <person name="de Vries R.P."/>
            <person name="Gathman A."/>
            <person name="Goodell B."/>
            <person name="Henrissat B."/>
            <person name="Ihrmark K."/>
            <person name="Kauserud H."/>
            <person name="Kohler A."/>
            <person name="LaButti K."/>
            <person name="Lapidus A."/>
            <person name="Lavin J.L."/>
            <person name="Lee Y.-H."/>
            <person name="Lindquist E."/>
            <person name="Lilly W."/>
            <person name="Lucas S."/>
            <person name="Morin E."/>
            <person name="Murat C."/>
            <person name="Oguiza J.A."/>
            <person name="Park J."/>
            <person name="Pisabarro A.G."/>
            <person name="Riley R."/>
            <person name="Rosling A."/>
            <person name="Salamov A."/>
            <person name="Schmidt O."/>
            <person name="Schmutz J."/>
            <person name="Skrede I."/>
            <person name="Stenlid J."/>
            <person name="Wiebenga A."/>
            <person name="Xie X."/>
            <person name="Kuees U."/>
            <person name="Hibbett D.S."/>
            <person name="Hoffmeister D."/>
            <person name="Hoegberg N."/>
            <person name="Martin F."/>
            <person name="Grigoriev I.V."/>
            <person name="Watkinson S.C."/>
        </authorList>
    </citation>
    <scope>NUCLEOTIDE SEQUENCE [LARGE SCALE GENOMIC DNA]</scope>
    <source>
        <strain evidence="2">strain S7.3</strain>
    </source>
</reference>
<protein>
    <recommendedName>
        <fullName evidence="3">Chromo domain-containing protein</fullName>
    </recommendedName>
</protein>
<proteinExistence type="predicted"/>
<name>F8QIY3_SERL3</name>
<evidence type="ECO:0000313" key="2">
    <source>
        <dbReference type="Proteomes" id="UP000008063"/>
    </source>
</evidence>